<feature type="compositionally biased region" description="Basic and acidic residues" evidence="1">
    <location>
        <begin position="39"/>
        <end position="48"/>
    </location>
</feature>
<dbReference type="KEGG" id="sla:SERLADRAFT_456635"/>
<evidence type="ECO:0000256" key="1">
    <source>
        <dbReference type="SAM" id="MobiDB-lite"/>
    </source>
</evidence>
<feature type="non-terminal residue" evidence="2">
    <location>
        <position position="69"/>
    </location>
</feature>
<organism>
    <name type="scientific">Serpula lacrymans var. lacrymans (strain S7.9)</name>
    <name type="common">Dry rot fungus</name>
    <dbReference type="NCBI Taxonomy" id="578457"/>
    <lineage>
        <taxon>Eukaryota</taxon>
        <taxon>Fungi</taxon>
        <taxon>Dikarya</taxon>
        <taxon>Basidiomycota</taxon>
        <taxon>Agaricomycotina</taxon>
        <taxon>Agaricomycetes</taxon>
        <taxon>Agaricomycetidae</taxon>
        <taxon>Boletales</taxon>
        <taxon>Coniophorineae</taxon>
        <taxon>Serpulaceae</taxon>
        <taxon>Serpula</taxon>
    </lineage>
</organism>
<dbReference type="GeneID" id="18817374"/>
<dbReference type="AlphaFoldDB" id="F8NHM9"/>
<gene>
    <name evidence="2" type="ORF">SERLADRAFT_456635</name>
</gene>
<dbReference type="Proteomes" id="UP000008064">
    <property type="component" value="Unassembled WGS sequence"/>
</dbReference>
<feature type="region of interest" description="Disordered" evidence="1">
    <location>
        <begin position="39"/>
        <end position="69"/>
    </location>
</feature>
<sequence length="69" mass="7688">MREIPIGITSFSPILPTLTGETETVYVALQQETRNLFRDDTSPDEAAKPRQSNYTAEITFPSGRTLEQG</sequence>
<dbReference type="HOGENOM" id="CLU_2782975_0_0_1"/>
<evidence type="ECO:0000313" key="2">
    <source>
        <dbReference type="EMBL" id="EGO29199.1"/>
    </source>
</evidence>
<proteinExistence type="predicted"/>
<name>F8NHM9_SERL9</name>
<accession>F8NHM9</accession>
<dbReference type="RefSeq" id="XP_007313441.1">
    <property type="nucleotide sequence ID" value="XM_007313379.1"/>
</dbReference>
<reference evidence="2" key="1">
    <citation type="submission" date="2011-04" db="EMBL/GenBank/DDBJ databases">
        <title>Evolution of plant cell wall degrading machinery underlies the functional diversity of forest fungi.</title>
        <authorList>
            <consortium name="US DOE Joint Genome Institute (JGI-PGF)"/>
            <person name="Eastwood D.C."/>
            <person name="Floudas D."/>
            <person name="Binder M."/>
            <person name="Majcherczyk A."/>
            <person name="Schneider P."/>
            <person name="Aerts A."/>
            <person name="Asiegbu F.O."/>
            <person name="Baker S.E."/>
            <person name="Barry K."/>
            <person name="Bendiksby M."/>
            <person name="Blumentritt M."/>
            <person name="Coutinho P.M."/>
            <person name="Cullen D."/>
            <person name="Cullen D."/>
            <person name="Gathman A."/>
            <person name="Goodell B."/>
            <person name="Henrissat B."/>
            <person name="Ihrmark K."/>
            <person name="Kauserud H."/>
            <person name="Kohler A."/>
            <person name="LaButti K."/>
            <person name="Lapidus A."/>
            <person name="Lavin J.L."/>
            <person name="Lee Y.-H."/>
            <person name="Lindquist E."/>
            <person name="Lilly W."/>
            <person name="Lucas S."/>
            <person name="Morin E."/>
            <person name="Murat C."/>
            <person name="Oguiza J.A."/>
            <person name="Park J."/>
            <person name="Pisabarro A.G."/>
            <person name="Riley R."/>
            <person name="Rosling A."/>
            <person name="Salamov A."/>
            <person name="Schmidt O."/>
            <person name="Schmutz J."/>
            <person name="Skrede I."/>
            <person name="Stenlid J."/>
            <person name="Wiebenga A."/>
            <person name="Xie X."/>
            <person name="Kues U."/>
            <person name="Hibbett D.S."/>
            <person name="Hoffmeister D."/>
            <person name="Hogberg N."/>
            <person name="Martin F."/>
            <person name="Grigoriev I.V."/>
            <person name="Watkinson S.C."/>
        </authorList>
    </citation>
    <scope>NUCLEOTIDE SEQUENCE</scope>
    <source>
        <strain evidence="2">S7.9</strain>
    </source>
</reference>
<protein>
    <submittedName>
        <fullName evidence="2">Uncharacterized protein</fullName>
    </submittedName>
</protein>
<dbReference type="EMBL" id="GL945429">
    <property type="protein sequence ID" value="EGO29199.1"/>
    <property type="molecule type" value="Genomic_DNA"/>
</dbReference>